<dbReference type="InterPro" id="IPR000719">
    <property type="entry name" value="Prot_kinase_dom"/>
</dbReference>
<feature type="binding site" evidence="7">
    <location>
        <position position="46"/>
    </location>
    <ligand>
        <name>ATP</name>
        <dbReference type="ChEBI" id="CHEBI:30616"/>
    </ligand>
</feature>
<dbReference type="STRING" id="407821.A0A087TZ22"/>
<dbReference type="PANTHER" id="PTHR11909">
    <property type="entry name" value="CASEIN KINASE-RELATED"/>
    <property type="match status" value="1"/>
</dbReference>
<dbReference type="Gene3D" id="1.10.510.10">
    <property type="entry name" value="Transferase(Phosphotransferase) domain 1"/>
    <property type="match status" value="1"/>
</dbReference>
<evidence type="ECO:0000256" key="4">
    <source>
        <dbReference type="ARBA" id="ARBA00022777"/>
    </source>
</evidence>
<keyword evidence="3 7" id="KW-0547">Nucleotide-binding</keyword>
<dbReference type="Proteomes" id="UP000054359">
    <property type="component" value="Unassembled WGS sequence"/>
</dbReference>
<reference evidence="10 11" key="1">
    <citation type="submission" date="2013-11" db="EMBL/GenBank/DDBJ databases">
        <title>Genome sequencing of Stegodyphus mimosarum.</title>
        <authorList>
            <person name="Bechsgaard J."/>
        </authorList>
    </citation>
    <scope>NUCLEOTIDE SEQUENCE [LARGE SCALE GENOMIC DNA]</scope>
</reference>
<feature type="compositionally biased region" description="Basic and acidic residues" evidence="8">
    <location>
        <begin position="402"/>
        <end position="412"/>
    </location>
</feature>
<dbReference type="InterPro" id="IPR050235">
    <property type="entry name" value="CK1_Ser-Thr_kinase"/>
</dbReference>
<dbReference type="InterPro" id="IPR047916">
    <property type="entry name" value="TTBK_Asator-like_STKc"/>
</dbReference>
<dbReference type="SUPFAM" id="SSF56112">
    <property type="entry name" value="Protein kinase-like (PK-like)"/>
    <property type="match status" value="1"/>
</dbReference>
<dbReference type="AlphaFoldDB" id="A0A087TZ22"/>
<dbReference type="OMA" id="TPAYIGM"/>
<evidence type="ECO:0000256" key="1">
    <source>
        <dbReference type="ARBA" id="ARBA00022527"/>
    </source>
</evidence>
<feature type="compositionally biased region" description="Low complexity" evidence="8">
    <location>
        <begin position="389"/>
        <end position="400"/>
    </location>
</feature>
<name>A0A087TZ22_STEMI</name>
<dbReference type="Pfam" id="PF00069">
    <property type="entry name" value="Pkinase"/>
    <property type="match status" value="1"/>
</dbReference>
<proteinExistence type="inferred from homology"/>
<dbReference type="EMBL" id="KK117392">
    <property type="protein sequence ID" value="KFM70361.1"/>
    <property type="molecule type" value="Genomic_DNA"/>
</dbReference>
<dbReference type="GO" id="GO:0004674">
    <property type="term" value="F:protein serine/threonine kinase activity"/>
    <property type="evidence" value="ECO:0007669"/>
    <property type="project" value="UniProtKB-KW"/>
</dbReference>
<feature type="non-terminal residue" evidence="10">
    <location>
        <position position="412"/>
    </location>
</feature>
<sequence>MTTEDLLQPGHVVKERWKVVKKIGGGGFGEIYEGLDLVTKELVALKLESAKQAKQVLKMEVAVLKKLQGKEHVCRFIGCGRNDRFNYVVMQLQGKNLAELRRSQPRGAYSLSTTLRLGLQILKAIESIHEVGFLHRDIKPSNFSMGRLSHNCRNVYMLDFGLARQYVTATGEVRPPRAAAGFRGTVRYASINAHRNKEMGRHDDLWSLFYMLVEFVNGQLPWRKIKDKEQVGIMKEKYDHRLLLKHLPSDFRQFLDHILTLDYFEKPDYAMLSGLFERCMKRRGIKENDPFDWEKHFTDNSVTTTVTTSPAVISKPPLAGTVPPGTHGTDNMLDDNIMASFEDHGENYKMDDMGGKRETSKENLAKVYYPAEVIEGGRMPDNAHPRPLNENNNYYANNNAIKADEAPPDSKL</sequence>
<comment type="similarity">
    <text evidence="6">Belongs to the protein kinase superfamily. CK1 Ser/Thr protein kinase family.</text>
</comment>
<dbReference type="GO" id="GO:0005524">
    <property type="term" value="F:ATP binding"/>
    <property type="evidence" value="ECO:0007669"/>
    <property type="project" value="UniProtKB-UniRule"/>
</dbReference>
<evidence type="ECO:0000259" key="9">
    <source>
        <dbReference type="PROSITE" id="PS50011"/>
    </source>
</evidence>
<feature type="domain" description="Protein kinase" evidence="9">
    <location>
        <begin position="17"/>
        <end position="276"/>
    </location>
</feature>
<keyword evidence="1" id="KW-0723">Serine/threonine-protein kinase</keyword>
<accession>A0A087TZ22</accession>
<dbReference type="GO" id="GO:0015630">
    <property type="term" value="C:microtubule cytoskeleton"/>
    <property type="evidence" value="ECO:0007669"/>
    <property type="project" value="UniProtKB-ARBA"/>
</dbReference>
<organism evidence="10 11">
    <name type="scientific">Stegodyphus mimosarum</name>
    <name type="common">African social velvet spider</name>
    <dbReference type="NCBI Taxonomy" id="407821"/>
    <lineage>
        <taxon>Eukaryota</taxon>
        <taxon>Metazoa</taxon>
        <taxon>Ecdysozoa</taxon>
        <taxon>Arthropoda</taxon>
        <taxon>Chelicerata</taxon>
        <taxon>Arachnida</taxon>
        <taxon>Araneae</taxon>
        <taxon>Araneomorphae</taxon>
        <taxon>Entelegynae</taxon>
        <taxon>Eresoidea</taxon>
        <taxon>Eresidae</taxon>
        <taxon>Stegodyphus</taxon>
    </lineage>
</organism>
<dbReference type="FunFam" id="1.10.510.10:FF:000481">
    <property type="entry name" value="Asator, isoform D"/>
    <property type="match status" value="1"/>
</dbReference>
<protein>
    <submittedName>
        <fullName evidence="10">Tau-tubulin kinase 1</fullName>
    </submittedName>
</protein>
<dbReference type="CDD" id="cd14017">
    <property type="entry name" value="STKc_TTBK"/>
    <property type="match status" value="1"/>
</dbReference>
<dbReference type="OrthoDB" id="5979581at2759"/>
<keyword evidence="2" id="KW-0808">Transferase</keyword>
<evidence type="ECO:0000313" key="11">
    <source>
        <dbReference type="Proteomes" id="UP000054359"/>
    </source>
</evidence>
<dbReference type="SMART" id="SM00220">
    <property type="entry name" value="S_TKc"/>
    <property type="match status" value="1"/>
</dbReference>
<dbReference type="InterPro" id="IPR017441">
    <property type="entry name" value="Protein_kinase_ATP_BS"/>
</dbReference>
<evidence type="ECO:0000256" key="7">
    <source>
        <dbReference type="PROSITE-ProRule" id="PRU10141"/>
    </source>
</evidence>
<dbReference type="PROSITE" id="PS50011">
    <property type="entry name" value="PROTEIN_KINASE_DOM"/>
    <property type="match status" value="1"/>
</dbReference>
<dbReference type="FunFam" id="3.30.200.20:FF:000358">
    <property type="entry name" value="Tau tubulin kinase 2b"/>
    <property type="match status" value="1"/>
</dbReference>
<dbReference type="InterPro" id="IPR011009">
    <property type="entry name" value="Kinase-like_dom_sf"/>
</dbReference>
<evidence type="ECO:0000256" key="6">
    <source>
        <dbReference type="ARBA" id="ARBA00061588"/>
    </source>
</evidence>
<evidence type="ECO:0000256" key="3">
    <source>
        <dbReference type="ARBA" id="ARBA00022741"/>
    </source>
</evidence>
<evidence type="ECO:0000256" key="2">
    <source>
        <dbReference type="ARBA" id="ARBA00022679"/>
    </source>
</evidence>
<evidence type="ECO:0000313" key="10">
    <source>
        <dbReference type="EMBL" id="KFM70361.1"/>
    </source>
</evidence>
<feature type="region of interest" description="Disordered" evidence="8">
    <location>
        <begin position="378"/>
        <end position="412"/>
    </location>
</feature>
<gene>
    <name evidence="10" type="ORF">X975_21652</name>
</gene>
<evidence type="ECO:0000256" key="8">
    <source>
        <dbReference type="SAM" id="MobiDB-lite"/>
    </source>
</evidence>
<keyword evidence="11" id="KW-1185">Reference proteome</keyword>
<keyword evidence="4 10" id="KW-0418">Kinase</keyword>
<dbReference type="PROSITE" id="PS00107">
    <property type="entry name" value="PROTEIN_KINASE_ATP"/>
    <property type="match status" value="1"/>
</dbReference>
<keyword evidence="5 7" id="KW-0067">ATP-binding</keyword>
<evidence type="ECO:0000256" key="5">
    <source>
        <dbReference type="ARBA" id="ARBA00022840"/>
    </source>
</evidence>